<name>A0ACB9ZJJ3_CATRO</name>
<dbReference type="EMBL" id="CM044708">
    <property type="protein sequence ID" value="KAI5647718.1"/>
    <property type="molecule type" value="Genomic_DNA"/>
</dbReference>
<evidence type="ECO:0000313" key="1">
    <source>
        <dbReference type="EMBL" id="KAI5647718.1"/>
    </source>
</evidence>
<evidence type="ECO:0000313" key="2">
    <source>
        <dbReference type="Proteomes" id="UP001060085"/>
    </source>
</evidence>
<comment type="caution">
    <text evidence="1">The sequence shown here is derived from an EMBL/GenBank/DDBJ whole genome shotgun (WGS) entry which is preliminary data.</text>
</comment>
<dbReference type="Proteomes" id="UP001060085">
    <property type="component" value="Linkage Group LG08"/>
</dbReference>
<gene>
    <name evidence="1" type="ORF">M9H77_33723</name>
</gene>
<proteinExistence type="predicted"/>
<organism evidence="1 2">
    <name type="scientific">Catharanthus roseus</name>
    <name type="common">Madagascar periwinkle</name>
    <name type="synonym">Vinca rosea</name>
    <dbReference type="NCBI Taxonomy" id="4058"/>
    <lineage>
        <taxon>Eukaryota</taxon>
        <taxon>Viridiplantae</taxon>
        <taxon>Streptophyta</taxon>
        <taxon>Embryophyta</taxon>
        <taxon>Tracheophyta</taxon>
        <taxon>Spermatophyta</taxon>
        <taxon>Magnoliopsida</taxon>
        <taxon>eudicotyledons</taxon>
        <taxon>Gunneridae</taxon>
        <taxon>Pentapetalae</taxon>
        <taxon>asterids</taxon>
        <taxon>lamiids</taxon>
        <taxon>Gentianales</taxon>
        <taxon>Apocynaceae</taxon>
        <taxon>Rauvolfioideae</taxon>
        <taxon>Vinceae</taxon>
        <taxon>Catharanthinae</taxon>
        <taxon>Catharanthus</taxon>
    </lineage>
</organism>
<reference evidence="2" key="1">
    <citation type="journal article" date="2023" name="Nat. Plants">
        <title>Single-cell RNA sequencing provides a high-resolution roadmap for understanding the multicellular compartmentation of specialized metabolism.</title>
        <authorList>
            <person name="Sun S."/>
            <person name="Shen X."/>
            <person name="Li Y."/>
            <person name="Li Y."/>
            <person name="Wang S."/>
            <person name="Li R."/>
            <person name="Zhang H."/>
            <person name="Shen G."/>
            <person name="Guo B."/>
            <person name="Wei J."/>
            <person name="Xu J."/>
            <person name="St-Pierre B."/>
            <person name="Chen S."/>
            <person name="Sun C."/>
        </authorList>
    </citation>
    <scope>NUCLEOTIDE SEQUENCE [LARGE SCALE GENOMIC DNA]</scope>
</reference>
<keyword evidence="2" id="KW-1185">Reference proteome</keyword>
<sequence length="601" mass="64484">MAAAQLNSGAIFKEGLKDRTRKWGFVKGAGRDVNFPSRRLHCRRKTCAVDVGRYSLSLNRTKGFFPSPIVRRKKFVCSSTDSWLSSDYDVPVEGAIVEAGYANVEDQDAALSSSNGGIGIDQVEDELKKIPSSPSQSFNITHELVMLSLPAIAGQAIDPLVQLMETAFVGRLGAVELASAAVSMTLFNSISKLFNMPLLSVATSFVAEDISKNSSRALMSGKEECTNGYPVERQQLSSVSTALVLAIGIGIFEALALLLGSGLLLSLMNVSSNSPMRAPAKQFLTLRALGAPAFVVSLALQGIFRGFKDMKTPAYCLGFGNLTAVVLFPLLIYYFQLGVSGAAITTVISQYIVTISMIYCLNKRAILMPLKFGELRFGDYLKSGGFLIGRTLAVLLTMSIGTSMAARQGPVAMAAHQICYQVWLAVALLTDALAASSQALVASHMSKDDYQTVKEVTQSVLKIGAFTGIALAAILGASFSSIASIFAKDAEVLRIARTGLLFVSASQPINALAFIFDGLHYGVSDFPYAAASMMVIGAISSAFLLYVPRVYGLPGVWAGLILFMGLRTVAGFVRIMTKEGPWWFLHGDAGRNKHFRATRNL</sequence>
<accession>A0ACB9ZJJ3</accession>
<protein>
    <submittedName>
        <fullName evidence="1">Uncharacterized protein</fullName>
    </submittedName>
</protein>